<accession>A0A6L7GAH9</accession>
<gene>
    <name evidence="2" type="ORF">GR170_24825</name>
</gene>
<dbReference type="InterPro" id="IPR025668">
    <property type="entry name" value="Tnp_DDE_dom"/>
</dbReference>
<reference evidence="2 3" key="1">
    <citation type="submission" date="2019-12" db="EMBL/GenBank/DDBJ databases">
        <authorList>
            <person name="Li M."/>
        </authorList>
    </citation>
    <scope>NUCLEOTIDE SEQUENCE [LARGE SCALE GENOMIC DNA]</scope>
    <source>
        <strain evidence="2 3">GBMRC 2024</strain>
    </source>
</reference>
<dbReference type="AlphaFoldDB" id="A0A6L7GAH9"/>
<dbReference type="Pfam" id="PF13586">
    <property type="entry name" value="DDE_Tnp_1_2"/>
    <property type="match status" value="1"/>
</dbReference>
<evidence type="ECO:0000313" key="2">
    <source>
        <dbReference type="EMBL" id="MXN21055.1"/>
    </source>
</evidence>
<proteinExistence type="predicted"/>
<name>A0A6L7GAH9_9RHOB</name>
<protein>
    <submittedName>
        <fullName evidence="2">Transposase</fullName>
    </submittedName>
</protein>
<evidence type="ECO:0000259" key="1">
    <source>
        <dbReference type="Pfam" id="PF13586"/>
    </source>
</evidence>
<keyword evidence="3" id="KW-1185">Reference proteome</keyword>
<evidence type="ECO:0000313" key="3">
    <source>
        <dbReference type="Proteomes" id="UP000477911"/>
    </source>
</evidence>
<dbReference type="Proteomes" id="UP000477911">
    <property type="component" value="Unassembled WGS sequence"/>
</dbReference>
<feature type="domain" description="Transposase DDE" evidence="1">
    <location>
        <begin position="6"/>
        <end position="85"/>
    </location>
</feature>
<organism evidence="2 3">
    <name type="scientific">Pseudooceanicola albus</name>
    <dbReference type="NCBI Taxonomy" id="2692189"/>
    <lineage>
        <taxon>Bacteria</taxon>
        <taxon>Pseudomonadati</taxon>
        <taxon>Pseudomonadota</taxon>
        <taxon>Alphaproteobacteria</taxon>
        <taxon>Rhodobacterales</taxon>
        <taxon>Paracoccaceae</taxon>
        <taxon>Pseudooceanicola</taxon>
    </lineage>
</organism>
<dbReference type="EMBL" id="WUMU01000043">
    <property type="protein sequence ID" value="MXN21055.1"/>
    <property type="molecule type" value="Genomic_DNA"/>
</dbReference>
<comment type="caution">
    <text evidence="2">The sequence shown here is derived from an EMBL/GenBank/DDBJ whole genome shotgun (WGS) entry which is preliminary data.</text>
</comment>
<sequence length="90" mass="10975">MKRLFEDRGNDGDWFREAFQDNMIRSYTLGRKKRTAPVSCDKRRYKRHNRIEAMFGRLKDRQWVAARYDRYPKTFFSMIALAATTLFWRG</sequence>